<dbReference type="Proteomes" id="UP000494040">
    <property type="component" value="Unassembled WGS sequence"/>
</dbReference>
<keyword evidence="6" id="KW-1185">Reference proteome</keyword>
<feature type="region of interest" description="Disordered" evidence="4">
    <location>
        <begin position="572"/>
        <end position="596"/>
    </location>
</feature>
<organism evidence="5 6">
    <name type="scientific">Cimex lectularius</name>
    <name type="common">Bed bug</name>
    <name type="synonym">Acanthia lectularia</name>
    <dbReference type="NCBI Taxonomy" id="79782"/>
    <lineage>
        <taxon>Eukaryota</taxon>
        <taxon>Metazoa</taxon>
        <taxon>Ecdysozoa</taxon>
        <taxon>Arthropoda</taxon>
        <taxon>Hexapoda</taxon>
        <taxon>Insecta</taxon>
        <taxon>Pterygota</taxon>
        <taxon>Neoptera</taxon>
        <taxon>Paraneoptera</taxon>
        <taxon>Hemiptera</taxon>
        <taxon>Heteroptera</taxon>
        <taxon>Panheteroptera</taxon>
        <taxon>Cimicomorpha</taxon>
        <taxon>Cimicidae</taxon>
        <taxon>Cimex</taxon>
    </lineage>
</organism>
<dbReference type="Gene3D" id="3.80.10.10">
    <property type="entry name" value="Ribonuclease Inhibitor"/>
    <property type="match status" value="3"/>
</dbReference>
<dbReference type="PANTHER" id="PTHR24112">
    <property type="entry name" value="LEUCINE-RICH REPEAT, ISOFORM F-RELATED"/>
    <property type="match status" value="1"/>
</dbReference>
<dbReference type="GeneID" id="106668138"/>
<feature type="region of interest" description="Disordered" evidence="4">
    <location>
        <begin position="664"/>
        <end position="735"/>
    </location>
</feature>
<dbReference type="RefSeq" id="XP_014252098.1">
    <property type="nucleotide sequence ID" value="XM_014396612.2"/>
</dbReference>
<keyword evidence="2" id="KW-0677">Repeat</keyword>
<dbReference type="EnsemblMetazoa" id="XM_014396612.2">
    <property type="protein sequence ID" value="XP_014252098.1"/>
    <property type="gene ID" value="LOC106668138"/>
</dbReference>
<dbReference type="InterPro" id="IPR051279">
    <property type="entry name" value="PP1-Reg/Actin-Interact_Protein"/>
</dbReference>
<dbReference type="Pfam" id="PF13516">
    <property type="entry name" value="LRR_6"/>
    <property type="match status" value="3"/>
</dbReference>
<evidence type="ECO:0000313" key="5">
    <source>
        <dbReference type="EnsemblMetazoa" id="XP_014252098.1"/>
    </source>
</evidence>
<feature type="region of interest" description="Disordered" evidence="4">
    <location>
        <begin position="613"/>
        <end position="640"/>
    </location>
</feature>
<dbReference type="InterPro" id="IPR001611">
    <property type="entry name" value="Leu-rich_rpt"/>
</dbReference>
<feature type="compositionally biased region" description="Polar residues" evidence="4">
    <location>
        <begin position="22"/>
        <end position="31"/>
    </location>
</feature>
<accession>A0A8I6TFF9</accession>
<evidence type="ECO:0000256" key="2">
    <source>
        <dbReference type="ARBA" id="ARBA00022737"/>
    </source>
</evidence>
<dbReference type="SUPFAM" id="SSF52047">
    <property type="entry name" value="RNI-like"/>
    <property type="match status" value="1"/>
</dbReference>
<reference evidence="5" key="1">
    <citation type="submission" date="2022-01" db="UniProtKB">
        <authorList>
            <consortium name="EnsemblMetazoa"/>
        </authorList>
    </citation>
    <scope>IDENTIFICATION</scope>
</reference>
<name>A0A8I6TFF9_CIMLE</name>
<feature type="compositionally biased region" description="Pro residues" evidence="4">
    <location>
        <begin position="520"/>
        <end position="530"/>
    </location>
</feature>
<protein>
    <recommendedName>
        <fullName evidence="7">Protein phosphatase 1 regulatory subunit 37</fullName>
    </recommendedName>
</protein>
<feature type="compositionally biased region" description="Basic and acidic residues" evidence="4">
    <location>
        <begin position="622"/>
        <end position="631"/>
    </location>
</feature>
<evidence type="ECO:0000256" key="1">
    <source>
        <dbReference type="ARBA" id="ARBA00022614"/>
    </source>
</evidence>
<feature type="compositionally biased region" description="Low complexity" evidence="4">
    <location>
        <begin position="584"/>
        <end position="594"/>
    </location>
</feature>
<feature type="compositionally biased region" description="Polar residues" evidence="4">
    <location>
        <begin position="709"/>
        <end position="724"/>
    </location>
</feature>
<dbReference type="OMA" id="CCTSHET"/>
<evidence type="ECO:0000256" key="3">
    <source>
        <dbReference type="ARBA" id="ARBA00038315"/>
    </source>
</evidence>
<dbReference type="CDD" id="cd00116">
    <property type="entry name" value="LRR_RI"/>
    <property type="match status" value="1"/>
</dbReference>
<sequence>MDRNQSGQDGDVREEIRAPSLPQLSSCLRSRNSARRQQLKTRSVSFPKDESRIVTGYFEPVNPWSYAESPTKESILVNYIKSCEKHGVNPIRKVLDQLEELPYGDGGERYDCLDLKGEALLVGSCEALEEVLKRVQFDKLNLEDSELDDEASVALFDMIEYYEAATYLNISNNHNIGQRGWQACSRMLKRTKCLEHLESRNNPLNESLIQFLSRALRLGTQLQVLKLENCSLTGRPIVILAAALKLNTTLKELYLAENDLTTNDATQLSTLLKCNVTLQLLDISNNCIADIGFGHLCDAICEQTGPAGLSILVLWNNRLKTASSQHLKRVLTLNSTLEMLNIGHNDLKDEFLYEIKEALAQNKTLLRIGMQSTQLKTEGAVSLAQVIASNPVLQRIDLRDNDLQVDGLLALSAAMKTNSSITQLDIDDCPKTKLQGDNTDKYMSLVEEMRTFCSRNEAGGEEVLLRAKLGTAIAARKISLTCDTSSFTRYRVPAPSSPLASTLLQVETVRKGGGRLRSPAPSPIPSPVASPSPTRTRFQVSKVSEDSPQENNVFFGTSTIAANASSMRSRFRVTTVSDTDDDSPPTSASAAPPVLIVRPSPPVVQPVLQDPATASADPVIDDQVKKQETPPRTRKLSSWMNPIFSETRAATGIEKLLGIFQNPFGTGREGMETTNSESANGGGNGNEEPTGEGAPSRGATWPQAVVRSLVTSPVQSPHSTSAPSLTALAVIPPTG</sequence>
<dbReference type="AlphaFoldDB" id="A0A8I6TFF9"/>
<feature type="region of interest" description="Disordered" evidence="4">
    <location>
        <begin position="512"/>
        <end position="535"/>
    </location>
</feature>
<evidence type="ECO:0008006" key="7">
    <source>
        <dbReference type="Google" id="ProtNLM"/>
    </source>
</evidence>
<evidence type="ECO:0000256" key="4">
    <source>
        <dbReference type="SAM" id="MobiDB-lite"/>
    </source>
</evidence>
<dbReference type="PANTHER" id="PTHR24112:SF9">
    <property type="entry name" value="PROTEIN PHOSPHATASE 1 REGULATORY SUBUNIT 37"/>
    <property type="match status" value="1"/>
</dbReference>
<dbReference type="SMART" id="SM00368">
    <property type="entry name" value="LRR_RI"/>
    <property type="match status" value="7"/>
</dbReference>
<feature type="region of interest" description="Disordered" evidence="4">
    <location>
        <begin position="1"/>
        <end position="43"/>
    </location>
</feature>
<keyword evidence="1" id="KW-0433">Leucine-rich repeat</keyword>
<evidence type="ECO:0000313" key="6">
    <source>
        <dbReference type="Proteomes" id="UP000494040"/>
    </source>
</evidence>
<comment type="similarity">
    <text evidence="3">Belongs to the PPP1R37 family.</text>
</comment>
<dbReference type="InterPro" id="IPR032675">
    <property type="entry name" value="LRR_dom_sf"/>
</dbReference>
<feature type="compositionally biased region" description="Low complexity" evidence="4">
    <location>
        <begin position="686"/>
        <end position="695"/>
    </location>
</feature>
<dbReference type="KEGG" id="clec:106668138"/>
<dbReference type="OrthoDB" id="10034042at2759"/>
<proteinExistence type="inferred from homology"/>